<dbReference type="Gene3D" id="2.60.200.40">
    <property type="match status" value="1"/>
</dbReference>
<keyword evidence="6" id="KW-0067">ATP-binding</keyword>
<evidence type="ECO:0000256" key="2">
    <source>
        <dbReference type="ARBA" id="ARBA00005983"/>
    </source>
</evidence>
<reference evidence="10 11" key="1">
    <citation type="submission" date="2017-02" db="EMBL/GenBank/DDBJ databases">
        <authorList>
            <person name="Peterson S.W."/>
        </authorList>
    </citation>
    <scope>NUCLEOTIDE SEQUENCE [LARGE SCALE GENOMIC DNA]</scope>
    <source>
        <strain evidence="10 11">B Ar 00.02</strain>
    </source>
</reference>
<keyword evidence="7" id="KW-0444">Lipid biosynthesis</keyword>
<evidence type="ECO:0000256" key="5">
    <source>
        <dbReference type="ARBA" id="ARBA00022777"/>
    </source>
</evidence>
<dbReference type="Pfam" id="PF19279">
    <property type="entry name" value="YegS_C"/>
    <property type="match status" value="1"/>
</dbReference>
<dbReference type="RefSeq" id="WP_198962467.1">
    <property type="nucleotide sequence ID" value="NZ_FUHW01000007.1"/>
</dbReference>
<dbReference type="GO" id="GO:0005524">
    <property type="term" value="F:ATP binding"/>
    <property type="evidence" value="ECO:0007669"/>
    <property type="project" value="UniProtKB-KW"/>
</dbReference>
<evidence type="ECO:0000256" key="6">
    <source>
        <dbReference type="ARBA" id="ARBA00022840"/>
    </source>
</evidence>
<proteinExistence type="inferred from homology"/>
<keyword evidence="7" id="KW-0594">Phospholipid biosynthesis</keyword>
<dbReference type="InterPro" id="IPR045540">
    <property type="entry name" value="YegS/DAGK_C"/>
</dbReference>
<dbReference type="InterPro" id="IPR016064">
    <property type="entry name" value="NAD/diacylglycerol_kinase_sf"/>
</dbReference>
<dbReference type="InterPro" id="IPR050187">
    <property type="entry name" value="Lipid_Phosphate_FormReg"/>
</dbReference>
<dbReference type="InterPro" id="IPR017438">
    <property type="entry name" value="ATP-NAD_kinase_N"/>
</dbReference>
<dbReference type="EMBL" id="FUHW01000007">
    <property type="protein sequence ID" value="SJM48311.1"/>
    <property type="molecule type" value="Genomic_DNA"/>
</dbReference>
<keyword evidence="4" id="KW-0547">Nucleotide-binding</keyword>
<dbReference type="Gene3D" id="3.40.50.10330">
    <property type="entry name" value="Probable inorganic polyphosphate/atp-NAD kinase, domain 1"/>
    <property type="match status" value="1"/>
</dbReference>
<dbReference type="PROSITE" id="PS50146">
    <property type="entry name" value="DAGK"/>
    <property type="match status" value="1"/>
</dbReference>
<dbReference type="AlphaFoldDB" id="A0A1R4EXF0"/>
<name>A0A1R4EXF0_9MICC</name>
<evidence type="ECO:0000259" key="9">
    <source>
        <dbReference type="PROSITE" id="PS50146"/>
    </source>
</evidence>
<dbReference type="GO" id="GO:0008654">
    <property type="term" value="P:phospholipid biosynthetic process"/>
    <property type="evidence" value="ECO:0007669"/>
    <property type="project" value="UniProtKB-KW"/>
</dbReference>
<dbReference type="Proteomes" id="UP000195913">
    <property type="component" value="Unassembled WGS sequence"/>
</dbReference>
<evidence type="ECO:0000313" key="10">
    <source>
        <dbReference type="EMBL" id="SJM48311.1"/>
    </source>
</evidence>
<accession>A0A1R4EXF0</accession>
<gene>
    <name evidence="10" type="ORF">FM101_01220</name>
</gene>
<dbReference type="PANTHER" id="PTHR12358:SF106">
    <property type="entry name" value="LIPID KINASE YEGS"/>
    <property type="match status" value="1"/>
</dbReference>
<comment type="cofactor">
    <cofactor evidence="1">
        <name>Mg(2+)</name>
        <dbReference type="ChEBI" id="CHEBI:18420"/>
    </cofactor>
</comment>
<keyword evidence="11" id="KW-1185">Reference proteome</keyword>
<dbReference type="GO" id="GO:0005886">
    <property type="term" value="C:plasma membrane"/>
    <property type="evidence" value="ECO:0007669"/>
    <property type="project" value="TreeGrafter"/>
</dbReference>
<evidence type="ECO:0000313" key="11">
    <source>
        <dbReference type="Proteomes" id="UP000195913"/>
    </source>
</evidence>
<dbReference type="SUPFAM" id="SSF111331">
    <property type="entry name" value="NAD kinase/diacylglycerol kinase-like"/>
    <property type="match status" value="1"/>
</dbReference>
<comment type="similarity">
    <text evidence="2">Belongs to the diacylglycerol/lipid kinase family.</text>
</comment>
<keyword evidence="5 10" id="KW-0418">Kinase</keyword>
<protein>
    <submittedName>
        <fullName evidence="10">Transcription regulator [contains diacylglycerol kinase catalytic domain]</fullName>
    </submittedName>
</protein>
<keyword evidence="7" id="KW-0443">Lipid metabolism</keyword>
<dbReference type="Pfam" id="PF00781">
    <property type="entry name" value="DAGK_cat"/>
    <property type="match status" value="1"/>
</dbReference>
<dbReference type="InterPro" id="IPR001206">
    <property type="entry name" value="Diacylglycerol_kinase_cat_dom"/>
</dbReference>
<keyword evidence="8" id="KW-1208">Phospholipid metabolism</keyword>
<keyword evidence="3" id="KW-0808">Transferase</keyword>
<dbReference type="GO" id="GO:0004143">
    <property type="term" value="F:ATP-dependent diacylglycerol kinase activity"/>
    <property type="evidence" value="ECO:0007669"/>
    <property type="project" value="TreeGrafter"/>
</dbReference>
<dbReference type="PANTHER" id="PTHR12358">
    <property type="entry name" value="SPHINGOSINE KINASE"/>
    <property type="match status" value="1"/>
</dbReference>
<evidence type="ECO:0000256" key="8">
    <source>
        <dbReference type="ARBA" id="ARBA00023264"/>
    </source>
</evidence>
<evidence type="ECO:0000256" key="4">
    <source>
        <dbReference type="ARBA" id="ARBA00022741"/>
    </source>
</evidence>
<organism evidence="10 11">
    <name type="scientific">Arthrobacter rhombi</name>
    <dbReference type="NCBI Taxonomy" id="71253"/>
    <lineage>
        <taxon>Bacteria</taxon>
        <taxon>Bacillati</taxon>
        <taxon>Actinomycetota</taxon>
        <taxon>Actinomycetes</taxon>
        <taxon>Micrococcales</taxon>
        <taxon>Micrococcaceae</taxon>
        <taxon>Arthrobacter</taxon>
    </lineage>
</organism>
<sequence length="297" mass="30861">MNRSFTLLVNRAAGSGDPLAAAARVERILRESGARVETVAPSGPAEGKRALAQAVIRGDVVVAVGGDGTVSALAGEVARLGGILGVIPAGRGNDFARMLGLPTDPHAVATILLDEEPAETDLISTTAPDGTSRVVAGSIYAGIDAVVADRVARGHWLPRSWQYPMNGLYALATFRPTRLTVVIDGTERTFKAACVTVANSAYYGSGMRIAPEASIDDGHLDIVVIEAFGRLDMIRALPKVYGGTHVDLPTVHTFRGRSITLSAEPAILYGGDGETEGMVGSGAVLIDVVPAAVQILR</sequence>
<evidence type="ECO:0000256" key="3">
    <source>
        <dbReference type="ARBA" id="ARBA00022679"/>
    </source>
</evidence>
<dbReference type="SMART" id="SM00046">
    <property type="entry name" value="DAGKc"/>
    <property type="match status" value="1"/>
</dbReference>
<evidence type="ECO:0000256" key="1">
    <source>
        <dbReference type="ARBA" id="ARBA00001946"/>
    </source>
</evidence>
<evidence type="ECO:0000256" key="7">
    <source>
        <dbReference type="ARBA" id="ARBA00023209"/>
    </source>
</evidence>
<feature type="domain" description="DAGKc" evidence="9">
    <location>
        <begin position="1"/>
        <end position="129"/>
    </location>
</feature>